<dbReference type="EMBL" id="MHNL01000006">
    <property type="protein sequence ID" value="OGZ45577.1"/>
    <property type="molecule type" value="Genomic_DNA"/>
</dbReference>
<comment type="caution">
    <text evidence="1">The sequence shown here is derived from an EMBL/GenBank/DDBJ whole genome shotgun (WGS) entry which is preliminary data.</text>
</comment>
<evidence type="ECO:0000313" key="1">
    <source>
        <dbReference type="EMBL" id="OGZ45577.1"/>
    </source>
</evidence>
<dbReference type="Proteomes" id="UP000177785">
    <property type="component" value="Unassembled WGS sequence"/>
</dbReference>
<proteinExistence type="predicted"/>
<sequence length="125" mass="13592">MGDEIGEAGKIKLDRLEKLPDSTLVCRGGACTAEEFLKGTGVKQSTDGKLSDVSVYIEMNKEGREGLLGMLPARFERKGQFTTLGELRSSHATFNPGGKDPNHFGVGNLTVKQHINLFNKGKLKK</sequence>
<name>A0A1G2G5V1_9BACT</name>
<evidence type="ECO:0000313" key="2">
    <source>
        <dbReference type="Proteomes" id="UP000177785"/>
    </source>
</evidence>
<protein>
    <submittedName>
        <fullName evidence="1">Uncharacterized protein</fullName>
    </submittedName>
</protein>
<reference evidence="1 2" key="1">
    <citation type="journal article" date="2016" name="Nat. Commun.">
        <title>Thousands of microbial genomes shed light on interconnected biogeochemical processes in an aquifer system.</title>
        <authorList>
            <person name="Anantharaman K."/>
            <person name="Brown C.T."/>
            <person name="Hug L.A."/>
            <person name="Sharon I."/>
            <person name="Castelle C.J."/>
            <person name="Probst A.J."/>
            <person name="Thomas B.C."/>
            <person name="Singh A."/>
            <person name="Wilkins M.J."/>
            <person name="Karaoz U."/>
            <person name="Brodie E.L."/>
            <person name="Williams K.H."/>
            <person name="Hubbard S.S."/>
            <person name="Banfield J.F."/>
        </authorList>
    </citation>
    <scope>NUCLEOTIDE SEQUENCE [LARGE SCALE GENOMIC DNA]</scope>
</reference>
<organism evidence="1 2">
    <name type="scientific">Candidatus Ryanbacteria bacterium RIFCSPHIGHO2_01_FULL_48_27</name>
    <dbReference type="NCBI Taxonomy" id="1802115"/>
    <lineage>
        <taxon>Bacteria</taxon>
        <taxon>Candidatus Ryaniibacteriota</taxon>
    </lineage>
</organism>
<accession>A0A1G2G5V1</accession>
<dbReference type="AlphaFoldDB" id="A0A1G2G5V1"/>
<gene>
    <name evidence="1" type="ORF">A2756_01000</name>
</gene>